<dbReference type="EMBL" id="CBMI010003637">
    <property type="protein sequence ID" value="CEG05325.1"/>
    <property type="molecule type" value="Genomic_DNA"/>
</dbReference>
<accession>A0A090MI54</accession>
<dbReference type="AlphaFoldDB" id="A0A090MI54"/>
<organism evidence="1">
    <name type="scientific">Fusarium clavum</name>
    <dbReference type="NCBI Taxonomy" id="2594811"/>
    <lineage>
        <taxon>Eukaryota</taxon>
        <taxon>Fungi</taxon>
        <taxon>Dikarya</taxon>
        <taxon>Ascomycota</taxon>
        <taxon>Pezizomycotina</taxon>
        <taxon>Sordariomycetes</taxon>
        <taxon>Hypocreomycetidae</taxon>
        <taxon>Hypocreales</taxon>
        <taxon>Nectriaceae</taxon>
        <taxon>Fusarium</taxon>
        <taxon>Fusarium incarnatum-equiseti species complex</taxon>
    </lineage>
</organism>
<evidence type="ECO:0000313" key="1">
    <source>
        <dbReference type="EMBL" id="CEG05325.1"/>
    </source>
</evidence>
<dbReference type="EMBL" id="HG320293">
    <property type="protein sequence ID" value="CEG05913.1"/>
    <property type="molecule type" value="Genomic_DNA"/>
</dbReference>
<name>A0A090MI54_9HYPO</name>
<sequence length="162" mass="18808">MFRALLNHSRAIRRNSSFITVMIDHINDAVEGLKAPKRKTYQTTPTVRKLSLWIDLVEIYVKNNHAVGSANILKLQRCTDHLSTCKERMEQNQEEFSTISGELGEIKFLGLRRFFSESKQLRIELLEDNKYDLEVEKRDLVSMVRIKEKLEGIVGSLSVERN</sequence>
<reference evidence="1" key="1">
    <citation type="submission" date="2013-05" db="EMBL/GenBank/DDBJ databases">
        <title>Draft genome sequences of six wheat associated Fusarium spp. isolates.</title>
        <authorList>
            <person name="Moolhuijzen P.M."/>
            <person name="Manners J.M."/>
            <person name="Wilcox S."/>
            <person name="Bellgard M.I."/>
            <person name="Gardiner D.M."/>
        </authorList>
    </citation>
    <scope>NUCLEOTIDE SEQUENCE</scope>
    <source>
        <strain evidence="1">CS3069</strain>
    </source>
</reference>
<gene>
    <name evidence="1" type="ORF">BN850_0108320</name>
</gene>
<proteinExistence type="predicted"/>
<protein>
    <submittedName>
        <fullName evidence="1">WGS project CBMI000000000 data, contig CS3069_c003639</fullName>
    </submittedName>
</protein>